<dbReference type="AlphaFoldDB" id="A0A0D1CR15"/>
<keyword evidence="2" id="KW-1185">Reference proteome</keyword>
<reference evidence="1 2" key="1">
    <citation type="submission" date="2015-02" db="EMBL/GenBank/DDBJ databases">
        <title>Genome Sequence of Jannaschia aquimarina DSM28248, a member of the Roseobacter clade.</title>
        <authorList>
            <person name="Voget S."/>
            <person name="Daniel R."/>
        </authorList>
    </citation>
    <scope>NUCLEOTIDE SEQUENCE [LARGE SCALE GENOMIC DNA]</scope>
    <source>
        <strain evidence="1 2">GSW-M26</strain>
    </source>
</reference>
<dbReference type="STRING" id="935700.jaqu_09480"/>
<dbReference type="NCBIfam" id="TIGR03696">
    <property type="entry name" value="Rhs_assc_core"/>
    <property type="match status" value="1"/>
</dbReference>
<dbReference type="Gene3D" id="2.180.10.10">
    <property type="entry name" value="RHS repeat-associated core"/>
    <property type="match status" value="1"/>
</dbReference>
<dbReference type="Proteomes" id="UP000032232">
    <property type="component" value="Unassembled WGS sequence"/>
</dbReference>
<evidence type="ECO:0000313" key="1">
    <source>
        <dbReference type="EMBL" id="KIT17217.1"/>
    </source>
</evidence>
<comment type="caution">
    <text evidence="1">The sequence shown here is derived from an EMBL/GenBank/DDBJ whole genome shotgun (WGS) entry which is preliminary data.</text>
</comment>
<evidence type="ECO:0000313" key="2">
    <source>
        <dbReference type="Proteomes" id="UP000032232"/>
    </source>
</evidence>
<sequence>MRDYDPTTGRYIQADPLGLVDGASVYGYALQSPMRWTDPTGEFAQAFVYAAVTGAVGGVVTGALIDHAFGDGCYTLGEAGRDALLGAAFGGVGAGIARGYRVWKASRGSRVVTIVASGGRRNVSAIGAGAASLSASQSNVLSKLPSYGASTIVSKGSFGLKDLTALTAATGDEFAMFTTGGRRLLVRGSTSTVPITPQMGSELAKAGWRWSAHSHPFGSLMSSSGDRAVLSVFRNSQSAIVNGRGARSLFTSGGDSLSGWLP</sequence>
<proteinExistence type="predicted"/>
<organism evidence="1 2">
    <name type="scientific">Jannaschia aquimarina</name>
    <dbReference type="NCBI Taxonomy" id="935700"/>
    <lineage>
        <taxon>Bacteria</taxon>
        <taxon>Pseudomonadati</taxon>
        <taxon>Pseudomonadota</taxon>
        <taxon>Alphaproteobacteria</taxon>
        <taxon>Rhodobacterales</taxon>
        <taxon>Roseobacteraceae</taxon>
        <taxon>Jannaschia</taxon>
    </lineage>
</organism>
<protein>
    <submittedName>
        <fullName evidence="1">Uncharacterized protein</fullName>
    </submittedName>
</protein>
<dbReference type="EMBL" id="JYFE01000020">
    <property type="protein sequence ID" value="KIT17217.1"/>
    <property type="molecule type" value="Genomic_DNA"/>
</dbReference>
<accession>A0A0D1CR15</accession>
<dbReference type="InterPro" id="IPR022385">
    <property type="entry name" value="Rhs_assc_core"/>
</dbReference>
<dbReference type="PATRIC" id="fig|935700.4.peg.990"/>
<name>A0A0D1CR15_9RHOB</name>
<gene>
    <name evidence="1" type="ORF">jaqu_09480</name>
</gene>